<protein>
    <submittedName>
        <fullName evidence="4">Cobalamin biosynthesis Mg chelatase CobN</fullName>
    </submittedName>
</protein>
<feature type="compositionally biased region" description="Basic and acidic residues" evidence="1">
    <location>
        <begin position="125"/>
        <end position="135"/>
    </location>
</feature>
<feature type="region of interest" description="Disordered" evidence="1">
    <location>
        <begin position="55"/>
        <end position="135"/>
    </location>
</feature>
<name>A0ABS4H6A5_9BACL</name>
<feature type="compositionally biased region" description="Polar residues" evidence="1">
    <location>
        <begin position="104"/>
        <end position="124"/>
    </location>
</feature>
<feature type="transmembrane region" description="Helical" evidence="2">
    <location>
        <begin position="34"/>
        <end position="52"/>
    </location>
</feature>
<feature type="region of interest" description="Disordered" evidence="1">
    <location>
        <begin position="250"/>
        <end position="300"/>
    </location>
</feature>
<sequence>MWTFISVIGFLAIFIFLIIALISLFKKNGRAKRNFLFSGIAFVIFLIGAVNTPSTETTNHQTPATKTAKTNSQVTTIPASNAVKKEEQKPAAQTKSEINKTEQNETAAVSGTKATSPAPTSTKTEQSKEQNSDKSYELKIVFPADKYPETATHIKNAIAKGESAVCTIDRKDADEHREESLKGIPTKSGYDRDEWPMAMCAEGGSGANIAYISPSDNRGAGSWVSNKLENYSDGTRVLFVISGSANSNISEAKKVTSSSSAPKSTSVHHSSSGASSLKSSSSNSTTSSSSSSSSHSSSSVYYKNCTAVREAGKAPLYKGDPGYSSKLDRDGDGVACE</sequence>
<proteinExistence type="predicted"/>
<feature type="region of interest" description="Disordered" evidence="1">
    <location>
        <begin position="313"/>
        <end position="337"/>
    </location>
</feature>
<dbReference type="SMART" id="SM00894">
    <property type="entry name" value="Excalibur"/>
    <property type="match status" value="1"/>
</dbReference>
<accession>A0ABS4H6A5</accession>
<comment type="caution">
    <text evidence="4">The sequence shown here is derived from an EMBL/GenBank/DDBJ whole genome shotgun (WGS) entry which is preliminary data.</text>
</comment>
<evidence type="ECO:0000259" key="3">
    <source>
        <dbReference type="SMART" id="SM00894"/>
    </source>
</evidence>
<keyword evidence="2" id="KW-1133">Transmembrane helix</keyword>
<feature type="domain" description="Excalibur calcium-binding" evidence="3">
    <location>
        <begin position="301"/>
        <end position="337"/>
    </location>
</feature>
<gene>
    <name evidence="4" type="ORF">J2Z20_002991</name>
</gene>
<dbReference type="Proteomes" id="UP001519273">
    <property type="component" value="Unassembled WGS sequence"/>
</dbReference>
<evidence type="ECO:0000256" key="2">
    <source>
        <dbReference type="SAM" id="Phobius"/>
    </source>
</evidence>
<keyword evidence="2" id="KW-0472">Membrane</keyword>
<feature type="compositionally biased region" description="Polar residues" evidence="1">
    <location>
        <begin position="55"/>
        <end position="79"/>
    </location>
</feature>
<dbReference type="EMBL" id="JAGGKP010000010">
    <property type="protein sequence ID" value="MBP1938073.1"/>
    <property type="molecule type" value="Genomic_DNA"/>
</dbReference>
<organism evidence="4 5">
    <name type="scientific">Paenibacillus sediminis</name>
    <dbReference type="NCBI Taxonomy" id="664909"/>
    <lineage>
        <taxon>Bacteria</taxon>
        <taxon>Bacillati</taxon>
        <taxon>Bacillota</taxon>
        <taxon>Bacilli</taxon>
        <taxon>Bacillales</taxon>
        <taxon>Paenibacillaceae</taxon>
        <taxon>Paenibacillus</taxon>
    </lineage>
</organism>
<keyword evidence="5" id="KW-1185">Reference proteome</keyword>
<keyword evidence="2" id="KW-0812">Transmembrane</keyword>
<dbReference type="Pfam" id="PF05901">
    <property type="entry name" value="Excalibur"/>
    <property type="match status" value="1"/>
</dbReference>
<reference evidence="4 5" key="1">
    <citation type="submission" date="2021-03" db="EMBL/GenBank/DDBJ databases">
        <title>Genomic Encyclopedia of Type Strains, Phase IV (KMG-IV): sequencing the most valuable type-strain genomes for metagenomic binning, comparative biology and taxonomic classification.</title>
        <authorList>
            <person name="Goeker M."/>
        </authorList>
    </citation>
    <scope>NUCLEOTIDE SEQUENCE [LARGE SCALE GENOMIC DNA]</scope>
    <source>
        <strain evidence="4 5">DSM 23491</strain>
    </source>
</reference>
<evidence type="ECO:0000313" key="4">
    <source>
        <dbReference type="EMBL" id="MBP1938073.1"/>
    </source>
</evidence>
<feature type="compositionally biased region" description="Basic and acidic residues" evidence="1">
    <location>
        <begin position="326"/>
        <end position="337"/>
    </location>
</feature>
<feature type="transmembrane region" description="Helical" evidence="2">
    <location>
        <begin position="6"/>
        <end position="25"/>
    </location>
</feature>
<dbReference type="InterPro" id="IPR008613">
    <property type="entry name" value="Excalibur_Ca-bd_domain"/>
</dbReference>
<feature type="compositionally biased region" description="Low complexity" evidence="1">
    <location>
        <begin position="255"/>
        <end position="300"/>
    </location>
</feature>
<evidence type="ECO:0000313" key="5">
    <source>
        <dbReference type="Proteomes" id="UP001519273"/>
    </source>
</evidence>
<evidence type="ECO:0000256" key="1">
    <source>
        <dbReference type="SAM" id="MobiDB-lite"/>
    </source>
</evidence>